<evidence type="ECO:0008006" key="4">
    <source>
        <dbReference type="Google" id="ProtNLM"/>
    </source>
</evidence>
<keyword evidence="3" id="KW-1185">Reference proteome</keyword>
<proteinExistence type="predicted"/>
<evidence type="ECO:0000313" key="2">
    <source>
        <dbReference type="EMBL" id="KAK8073198.1"/>
    </source>
</evidence>
<name>A0ABR1VPM3_9PEZI</name>
<dbReference type="Proteomes" id="UP001480595">
    <property type="component" value="Unassembled WGS sequence"/>
</dbReference>
<feature type="compositionally biased region" description="Polar residues" evidence="1">
    <location>
        <begin position="131"/>
        <end position="140"/>
    </location>
</feature>
<comment type="caution">
    <text evidence="2">The sequence shown here is derived from an EMBL/GenBank/DDBJ whole genome shotgun (WGS) entry which is preliminary data.</text>
</comment>
<evidence type="ECO:0000313" key="3">
    <source>
        <dbReference type="Proteomes" id="UP001480595"/>
    </source>
</evidence>
<protein>
    <recommendedName>
        <fullName evidence="4">Clr5 domain-containing protein</fullName>
    </recommendedName>
</protein>
<accession>A0ABR1VPM3</accession>
<sequence length="227" mass="25730">MARKATKKGRKAPNRTIWDIFKDEVPLLAWLDYCIQHGVDFDSTVVDHLRTYANKEVRLGQVDGKLKSLFGTWGHCKKFDEFKHRQGSPAIGLSDIEREAVRRFKESLPPPPPTRPDAEYQLQGITPGLRTRSQTLSAPRQASEDSSLSDLSSITDPDDCSDANVRSKTVEPSERFARSKVSSAFLRSTLEQHLSLRTRRSGVSGSQTQSNRRLWRALIHDRKRCPT</sequence>
<organism evidence="2 3">
    <name type="scientific">Apiospora phragmitis</name>
    <dbReference type="NCBI Taxonomy" id="2905665"/>
    <lineage>
        <taxon>Eukaryota</taxon>
        <taxon>Fungi</taxon>
        <taxon>Dikarya</taxon>
        <taxon>Ascomycota</taxon>
        <taxon>Pezizomycotina</taxon>
        <taxon>Sordariomycetes</taxon>
        <taxon>Xylariomycetidae</taxon>
        <taxon>Amphisphaeriales</taxon>
        <taxon>Apiosporaceae</taxon>
        <taxon>Apiospora</taxon>
    </lineage>
</organism>
<gene>
    <name evidence="2" type="ORF">PG994_004097</name>
</gene>
<feature type="region of interest" description="Disordered" evidence="1">
    <location>
        <begin position="129"/>
        <end position="172"/>
    </location>
</feature>
<evidence type="ECO:0000256" key="1">
    <source>
        <dbReference type="SAM" id="MobiDB-lite"/>
    </source>
</evidence>
<dbReference type="GeneID" id="92088569"/>
<reference evidence="2 3" key="1">
    <citation type="submission" date="2023-01" db="EMBL/GenBank/DDBJ databases">
        <title>Analysis of 21 Apiospora genomes using comparative genomics revels a genus with tremendous synthesis potential of carbohydrate active enzymes and secondary metabolites.</title>
        <authorList>
            <person name="Sorensen T."/>
        </authorList>
    </citation>
    <scope>NUCLEOTIDE SEQUENCE [LARGE SCALE GENOMIC DNA]</scope>
    <source>
        <strain evidence="2 3">CBS 135458</strain>
    </source>
</reference>
<dbReference type="EMBL" id="JAQQWL010000005">
    <property type="protein sequence ID" value="KAK8073198.1"/>
    <property type="molecule type" value="Genomic_DNA"/>
</dbReference>
<feature type="compositionally biased region" description="Low complexity" evidence="1">
    <location>
        <begin position="144"/>
        <end position="155"/>
    </location>
</feature>
<dbReference type="RefSeq" id="XP_066717673.1">
    <property type="nucleotide sequence ID" value="XM_066855506.1"/>
</dbReference>